<protein>
    <recommendedName>
        <fullName evidence="6">RnhA operon protein</fullName>
    </recommendedName>
</protein>
<feature type="compositionally biased region" description="Basic and acidic residues" evidence="1">
    <location>
        <begin position="26"/>
        <end position="51"/>
    </location>
</feature>
<evidence type="ECO:0000259" key="3">
    <source>
        <dbReference type="Pfam" id="PF23420"/>
    </source>
</evidence>
<feature type="compositionally biased region" description="Acidic residues" evidence="1">
    <location>
        <begin position="10"/>
        <end position="25"/>
    </location>
</feature>
<reference evidence="4 5" key="1">
    <citation type="submission" date="2012-11" db="EMBL/GenBank/DDBJ databases">
        <title>FINISHED of Natronococcus occultus SP4, DSM 3396.</title>
        <authorList>
            <consortium name="DOE Joint Genome Institute"/>
            <person name="Eisen J."/>
            <person name="Huntemann M."/>
            <person name="Wei C.-L."/>
            <person name="Han J."/>
            <person name="Detter J.C."/>
            <person name="Han C."/>
            <person name="Tapia R."/>
            <person name="Chen A."/>
            <person name="Kyrpides N."/>
            <person name="Mavromatis K."/>
            <person name="Markowitz V."/>
            <person name="Szeto E."/>
            <person name="Ivanova N."/>
            <person name="Mikhailova N."/>
            <person name="Ovchinnikova G."/>
            <person name="Pagani I."/>
            <person name="Pati A."/>
            <person name="Goodwin L."/>
            <person name="Nordberg H.P."/>
            <person name="Cantor M.N."/>
            <person name="Hua S.X."/>
            <person name="Woyke T."/>
            <person name="Eisen J."/>
            <person name="Klenk H.-P."/>
            <person name="Klenk H.-P."/>
        </authorList>
    </citation>
    <scope>NUCLEOTIDE SEQUENCE [LARGE SCALE GENOMIC DNA]</scope>
    <source>
        <strain evidence="4 5">SP4</strain>
    </source>
</reference>
<dbReference type="InterPro" id="IPR055532">
    <property type="entry name" value="DUF7108_N"/>
</dbReference>
<name>L0K2H2_9EURY</name>
<evidence type="ECO:0000256" key="1">
    <source>
        <dbReference type="SAM" id="MobiDB-lite"/>
    </source>
</evidence>
<dbReference type="InterPro" id="IPR056494">
    <property type="entry name" value="DUF7108_C"/>
</dbReference>
<evidence type="ECO:0008006" key="6">
    <source>
        <dbReference type="Google" id="ProtNLM"/>
    </source>
</evidence>
<dbReference type="RefSeq" id="WP_015321998.1">
    <property type="nucleotide sequence ID" value="NC_019974.1"/>
</dbReference>
<dbReference type="KEGG" id="nou:Natoc_2800"/>
<dbReference type="eggNOG" id="arCOG04769">
    <property type="taxonomic scope" value="Archaea"/>
</dbReference>
<proteinExistence type="predicted"/>
<dbReference type="EMBL" id="CP003929">
    <property type="protein sequence ID" value="AGB38559.1"/>
    <property type="molecule type" value="Genomic_DNA"/>
</dbReference>
<feature type="domain" description="DUF7108" evidence="3">
    <location>
        <begin position="107"/>
        <end position="195"/>
    </location>
</feature>
<organism evidence="4 5">
    <name type="scientific">Natronococcus occultus SP4</name>
    <dbReference type="NCBI Taxonomy" id="694430"/>
    <lineage>
        <taxon>Archaea</taxon>
        <taxon>Methanobacteriati</taxon>
        <taxon>Methanobacteriota</taxon>
        <taxon>Stenosarchaea group</taxon>
        <taxon>Halobacteria</taxon>
        <taxon>Halobacteriales</taxon>
        <taxon>Natrialbaceae</taxon>
        <taxon>Natronococcus</taxon>
    </lineage>
</organism>
<dbReference type="HOGENOM" id="CLU_089552_0_0_2"/>
<dbReference type="AlphaFoldDB" id="L0K2H2"/>
<accession>L0K2H2</accession>
<dbReference type="Proteomes" id="UP000010878">
    <property type="component" value="Chromosome"/>
</dbReference>
<dbReference type="OrthoDB" id="203809at2157"/>
<keyword evidence="5" id="KW-1185">Reference proteome</keyword>
<dbReference type="GeneID" id="14403187"/>
<dbReference type="Pfam" id="PF23418">
    <property type="entry name" value="DUF7108"/>
    <property type="match status" value="1"/>
</dbReference>
<dbReference type="STRING" id="694430.Natoc_2800"/>
<sequence length="204" mass="23173">MSDSANGTDADGEPSSDELPGDVLEEAERLTRLARTATDENERAARLDRRDELLAEHEFTARVRDDEDATLVLHPEEWHEDGVVRTDRIEDIDRATEIRLEGTGDPDDWQAVEERNRELVATIRERHGDVHGDNAAALATFFSNHYAKPIASATPPELEEFRDDYFVRNAWPSADQRDVIEESIRLVFEAVDEPHPELRDSSVE</sequence>
<gene>
    <name evidence="4" type="ORF">Natoc_2800</name>
</gene>
<evidence type="ECO:0000259" key="2">
    <source>
        <dbReference type="Pfam" id="PF23418"/>
    </source>
</evidence>
<dbReference type="Pfam" id="PF23420">
    <property type="entry name" value="DUF7108_C"/>
    <property type="match status" value="1"/>
</dbReference>
<feature type="region of interest" description="Disordered" evidence="1">
    <location>
        <begin position="1"/>
        <end position="51"/>
    </location>
</feature>
<feature type="domain" description="DUF7108" evidence="2">
    <location>
        <begin position="18"/>
        <end position="102"/>
    </location>
</feature>
<evidence type="ECO:0000313" key="4">
    <source>
        <dbReference type="EMBL" id="AGB38559.1"/>
    </source>
</evidence>
<evidence type="ECO:0000313" key="5">
    <source>
        <dbReference type="Proteomes" id="UP000010878"/>
    </source>
</evidence>